<evidence type="ECO:0000256" key="2">
    <source>
        <dbReference type="ARBA" id="ARBA00011058"/>
    </source>
</evidence>
<dbReference type="eggNOG" id="COG0237">
    <property type="taxonomic scope" value="Bacteria"/>
</dbReference>
<keyword evidence="6 7" id="KW-0173">Coenzyme A biosynthesis</keyword>
<keyword evidence="4 7" id="KW-0547">Nucleotide-binding</keyword>
<evidence type="ECO:0000256" key="8">
    <source>
        <dbReference type="NCBIfam" id="TIGR00152"/>
    </source>
</evidence>
<evidence type="ECO:0000256" key="4">
    <source>
        <dbReference type="ARBA" id="ARBA00022741"/>
    </source>
</evidence>
<dbReference type="EC" id="2.7.1.24" evidence="7 8"/>
<dbReference type="UniPathway" id="UPA00241">
    <property type="reaction ID" value="UER00356"/>
</dbReference>
<keyword evidence="7" id="KW-0808">Transferase</keyword>
<evidence type="ECO:0000256" key="3">
    <source>
        <dbReference type="ARBA" id="ARBA00022490"/>
    </source>
</evidence>
<dbReference type="EMBL" id="BANT01000002">
    <property type="protein sequence ID" value="GAC55956.1"/>
    <property type="molecule type" value="Genomic_DNA"/>
</dbReference>
<comment type="function">
    <text evidence="7">Catalyzes the phosphorylation of the 3'-hydroxyl group of dephosphocoenzyme A to form coenzyme A.</text>
</comment>
<dbReference type="GO" id="GO:0004140">
    <property type="term" value="F:dephospho-CoA kinase activity"/>
    <property type="evidence" value="ECO:0007669"/>
    <property type="project" value="UniProtKB-UniRule"/>
</dbReference>
<dbReference type="NCBIfam" id="NF002879">
    <property type="entry name" value="PRK03333.1"/>
    <property type="match status" value="1"/>
</dbReference>
<comment type="similarity">
    <text evidence="1">In the N-terminal section; belongs to the CoaE family.</text>
</comment>
<keyword evidence="10" id="KW-1185">Reference proteome</keyword>
<dbReference type="GO" id="GO:0005737">
    <property type="term" value="C:cytoplasm"/>
    <property type="evidence" value="ECO:0007669"/>
    <property type="project" value="UniProtKB-SubCell"/>
</dbReference>
<dbReference type="NCBIfam" id="TIGR00152">
    <property type="entry name" value="dephospho-CoA kinase"/>
    <property type="match status" value="1"/>
</dbReference>
<proteinExistence type="inferred from homology"/>
<comment type="caution">
    <text evidence="9">The sequence shown here is derived from an EMBL/GenBank/DDBJ whole genome shotgun (WGS) entry which is preliminary data.</text>
</comment>
<evidence type="ECO:0000256" key="6">
    <source>
        <dbReference type="ARBA" id="ARBA00022993"/>
    </source>
</evidence>
<dbReference type="AlphaFoldDB" id="L7L5E2"/>
<dbReference type="InterPro" id="IPR027417">
    <property type="entry name" value="P-loop_NTPase"/>
</dbReference>
<dbReference type="Pfam" id="PF01121">
    <property type="entry name" value="CoaE"/>
    <property type="match status" value="1"/>
</dbReference>
<dbReference type="Gene3D" id="3.30.460.10">
    <property type="entry name" value="Beta Polymerase, domain 2"/>
    <property type="match status" value="1"/>
</dbReference>
<sequence>MGLTGGIGAGKSTVAKTFVAHGAYHIDADRIAREVVEPGTEGLAALVEAFGSEILDDEGALDRAALATRAFADAQSTQKLNSITHPLIGARTAELIAAAPADAVILHDVPLLVEGSLAPLYDAVIVVHTPADLRFDRLVNRRGMDPADARQRIDAQASDEQRRAVADIWLDNSGTPEELAAQALTVWNERIVPLRDHHSAGTSPELPTIPVEVDPAWGAVGARLVNRLWALLGAGAVAIAHVGPTADGASGPPVVPVLDLDVIVADEAAAQAAAEVLSANGFAPLPGESGRVHVAADPGRPARVRILVDQ</sequence>
<dbReference type="GO" id="GO:0015937">
    <property type="term" value="P:coenzyme A biosynthetic process"/>
    <property type="evidence" value="ECO:0007669"/>
    <property type="project" value="UniProtKB-UniRule"/>
</dbReference>
<keyword evidence="5 7" id="KW-0067">ATP-binding</keyword>
<evidence type="ECO:0000256" key="1">
    <source>
        <dbReference type="ARBA" id="ARBA00008826"/>
    </source>
</evidence>
<dbReference type="STRING" id="1121927.GOHSU_02_00990"/>
<dbReference type="PANTHER" id="PTHR10695">
    <property type="entry name" value="DEPHOSPHO-COA KINASE-RELATED"/>
    <property type="match status" value="1"/>
</dbReference>
<comment type="pathway">
    <text evidence="7">Cofactor biosynthesis; coenzyme A biosynthesis; CoA from (R)-pantothenate: step 5/5.</text>
</comment>
<evidence type="ECO:0000256" key="7">
    <source>
        <dbReference type="HAMAP-Rule" id="MF_00376"/>
    </source>
</evidence>
<organism evidence="9 10">
    <name type="scientific">Gordonia hirsuta DSM 44140 = NBRC 16056</name>
    <dbReference type="NCBI Taxonomy" id="1121927"/>
    <lineage>
        <taxon>Bacteria</taxon>
        <taxon>Bacillati</taxon>
        <taxon>Actinomycetota</taxon>
        <taxon>Actinomycetes</taxon>
        <taxon>Mycobacteriales</taxon>
        <taxon>Gordoniaceae</taxon>
        <taxon>Gordonia</taxon>
    </lineage>
</organism>
<dbReference type="PROSITE" id="PS51219">
    <property type="entry name" value="DPCK"/>
    <property type="match status" value="1"/>
</dbReference>
<keyword evidence="7 9" id="KW-0418">Kinase</keyword>
<evidence type="ECO:0000313" key="9">
    <source>
        <dbReference type="EMBL" id="GAC55956.1"/>
    </source>
</evidence>
<comment type="subcellular location">
    <subcellularLocation>
        <location evidence="7">Cytoplasm</location>
    </subcellularLocation>
</comment>
<reference evidence="9 10" key="1">
    <citation type="submission" date="2012-12" db="EMBL/GenBank/DDBJ databases">
        <title>Whole genome shotgun sequence of Gordonia hirsuta NBRC 16056.</title>
        <authorList>
            <person name="Isaki-Nakamura S."/>
            <person name="Hosoyama A."/>
            <person name="Tsuchikane K."/>
            <person name="Katsumata H."/>
            <person name="Baba S."/>
            <person name="Yamazaki S."/>
            <person name="Fujita N."/>
        </authorList>
    </citation>
    <scope>NUCLEOTIDE SEQUENCE [LARGE SCALE GENOMIC DNA]</scope>
    <source>
        <strain evidence="9 10">NBRC 16056</strain>
    </source>
</reference>
<dbReference type="SUPFAM" id="SSF81301">
    <property type="entry name" value="Nucleotidyltransferase"/>
    <property type="match status" value="1"/>
</dbReference>
<evidence type="ECO:0000256" key="5">
    <source>
        <dbReference type="ARBA" id="ARBA00022840"/>
    </source>
</evidence>
<dbReference type="InterPro" id="IPR001977">
    <property type="entry name" value="Depp_CoAkinase"/>
</dbReference>
<dbReference type="Proteomes" id="UP000053405">
    <property type="component" value="Unassembled WGS sequence"/>
</dbReference>
<feature type="binding site" evidence="7">
    <location>
        <begin position="8"/>
        <end position="13"/>
    </location>
    <ligand>
        <name>ATP</name>
        <dbReference type="ChEBI" id="CHEBI:30616"/>
    </ligand>
</feature>
<name>L7L5E2_9ACTN</name>
<dbReference type="PANTHER" id="PTHR10695:SF46">
    <property type="entry name" value="BIFUNCTIONAL COENZYME A SYNTHASE-RELATED"/>
    <property type="match status" value="1"/>
</dbReference>
<dbReference type="GO" id="GO:0005524">
    <property type="term" value="F:ATP binding"/>
    <property type="evidence" value="ECO:0007669"/>
    <property type="project" value="UniProtKB-UniRule"/>
</dbReference>
<dbReference type="InterPro" id="IPR007344">
    <property type="entry name" value="GrpB/CoaE"/>
</dbReference>
<dbReference type="InterPro" id="IPR043519">
    <property type="entry name" value="NT_sf"/>
</dbReference>
<evidence type="ECO:0000313" key="10">
    <source>
        <dbReference type="Proteomes" id="UP000053405"/>
    </source>
</evidence>
<keyword evidence="3 7" id="KW-0963">Cytoplasm</keyword>
<dbReference type="Pfam" id="PF04229">
    <property type="entry name" value="GrpB"/>
    <property type="match status" value="1"/>
</dbReference>
<dbReference type="SUPFAM" id="SSF52540">
    <property type="entry name" value="P-loop containing nucleoside triphosphate hydrolases"/>
    <property type="match status" value="1"/>
</dbReference>
<comment type="catalytic activity">
    <reaction evidence="7">
        <text>3'-dephospho-CoA + ATP = ADP + CoA + H(+)</text>
        <dbReference type="Rhea" id="RHEA:18245"/>
        <dbReference type="ChEBI" id="CHEBI:15378"/>
        <dbReference type="ChEBI" id="CHEBI:30616"/>
        <dbReference type="ChEBI" id="CHEBI:57287"/>
        <dbReference type="ChEBI" id="CHEBI:57328"/>
        <dbReference type="ChEBI" id="CHEBI:456216"/>
        <dbReference type="EC" id="2.7.1.24"/>
    </reaction>
</comment>
<comment type="similarity">
    <text evidence="7">Belongs to the CoaE family.</text>
</comment>
<dbReference type="Gene3D" id="3.40.50.300">
    <property type="entry name" value="P-loop containing nucleotide triphosphate hydrolases"/>
    <property type="match status" value="1"/>
</dbReference>
<accession>L7L5E2</accession>
<dbReference type="CDD" id="cd02022">
    <property type="entry name" value="DPCK"/>
    <property type="match status" value="1"/>
</dbReference>
<protein>
    <recommendedName>
        <fullName evidence="7 8">Dephospho-CoA kinase</fullName>
        <ecNumber evidence="7 8">2.7.1.24</ecNumber>
    </recommendedName>
    <alternativeName>
        <fullName evidence="7">Dephosphocoenzyme A kinase</fullName>
    </alternativeName>
</protein>
<comment type="similarity">
    <text evidence="2">In the C-terminal section; belongs to the UPF0157 (GrpB) family.</text>
</comment>
<dbReference type="HAMAP" id="MF_00376">
    <property type="entry name" value="Dephospho_CoA_kinase"/>
    <property type="match status" value="1"/>
</dbReference>
<gene>
    <name evidence="7 9" type="primary">coaE</name>
    <name evidence="9" type="ORF">GOHSU_02_00990</name>
</gene>